<sequence>MRPSIAVRMAAASLLFFVSMESAMAMQRCPSQDERLKSAEIVVDARVRSLTIGDSGLTFSEGMNARMIRAELEVVKAIKGDLKKKDIVAYASPLGLDMFQPLVTMASAYGFAPNDSLHVELSVQKFAEPDVSLHVLMGCGYWKLPEEFASVATGNEN</sequence>
<accession>A0A1S7NZ99</accession>
<evidence type="ECO:0000256" key="1">
    <source>
        <dbReference type="SAM" id="SignalP"/>
    </source>
</evidence>
<protein>
    <recommendedName>
        <fullName evidence="4">Secreted protein</fullName>
    </recommendedName>
</protein>
<gene>
    <name evidence="2" type="ORF">AGR3A_Cc180062</name>
</gene>
<evidence type="ECO:0000313" key="2">
    <source>
        <dbReference type="EMBL" id="CUX13738.1"/>
    </source>
</evidence>
<feature type="signal peptide" evidence="1">
    <location>
        <begin position="1"/>
        <end position="25"/>
    </location>
</feature>
<keyword evidence="1" id="KW-0732">Signal</keyword>
<dbReference type="EMBL" id="FBWK01000010">
    <property type="protein sequence ID" value="CUX13738.1"/>
    <property type="molecule type" value="Genomic_DNA"/>
</dbReference>
<name>A0A1S7NZ99_9HYPH</name>
<dbReference type="Proteomes" id="UP000191988">
    <property type="component" value="Unassembled WGS sequence"/>
</dbReference>
<organism evidence="2 3">
    <name type="scientific">Agrobacterium tomkonis CFBP 6623</name>
    <dbReference type="NCBI Taxonomy" id="1183432"/>
    <lineage>
        <taxon>Bacteria</taxon>
        <taxon>Pseudomonadati</taxon>
        <taxon>Pseudomonadota</taxon>
        <taxon>Alphaproteobacteria</taxon>
        <taxon>Hyphomicrobiales</taxon>
        <taxon>Rhizobiaceae</taxon>
        <taxon>Rhizobium/Agrobacterium group</taxon>
        <taxon>Agrobacterium</taxon>
        <taxon>Agrobacterium tumefaciens complex</taxon>
    </lineage>
</organism>
<reference evidence="3" key="1">
    <citation type="submission" date="2016-01" db="EMBL/GenBank/DDBJ databases">
        <authorList>
            <person name="Regsiter A."/>
            <person name="william w."/>
        </authorList>
    </citation>
    <scope>NUCLEOTIDE SEQUENCE [LARGE SCALE GENOMIC DNA]</scope>
    <source>
        <strain evidence="3">CFBP 6623</strain>
    </source>
</reference>
<evidence type="ECO:0000313" key="3">
    <source>
        <dbReference type="Proteomes" id="UP000191988"/>
    </source>
</evidence>
<evidence type="ECO:0008006" key="4">
    <source>
        <dbReference type="Google" id="ProtNLM"/>
    </source>
</evidence>
<proteinExistence type="predicted"/>
<keyword evidence="3" id="KW-1185">Reference proteome</keyword>
<feature type="chain" id="PRO_5012865354" description="Secreted protein" evidence="1">
    <location>
        <begin position="26"/>
        <end position="157"/>
    </location>
</feature>
<dbReference type="STRING" id="1183432.AGR3A_Cc180062"/>
<dbReference type="AlphaFoldDB" id="A0A1S7NZ99"/>